<dbReference type="EMBL" id="JAGMWN010000001">
    <property type="protein sequence ID" value="MBP5855509.1"/>
    <property type="molecule type" value="Genomic_DNA"/>
</dbReference>
<dbReference type="Gene3D" id="2.40.10.220">
    <property type="entry name" value="predicted glycosyltransferase like domains"/>
    <property type="match status" value="1"/>
</dbReference>
<gene>
    <name evidence="1" type="ORF">KAJ83_00685</name>
</gene>
<evidence type="ECO:0008006" key="3">
    <source>
        <dbReference type="Google" id="ProtNLM"/>
    </source>
</evidence>
<evidence type="ECO:0000313" key="1">
    <source>
        <dbReference type="EMBL" id="MBP5855509.1"/>
    </source>
</evidence>
<evidence type="ECO:0000313" key="2">
    <source>
        <dbReference type="Proteomes" id="UP000672602"/>
    </source>
</evidence>
<organism evidence="1 2">
    <name type="scientific">Marivibrio halodurans</name>
    <dbReference type="NCBI Taxonomy" id="2039722"/>
    <lineage>
        <taxon>Bacteria</taxon>
        <taxon>Pseudomonadati</taxon>
        <taxon>Pseudomonadota</taxon>
        <taxon>Alphaproteobacteria</taxon>
        <taxon>Rhodospirillales</taxon>
        <taxon>Rhodospirillaceae</taxon>
        <taxon>Marivibrio</taxon>
    </lineage>
</organism>
<reference evidence="1" key="1">
    <citation type="submission" date="2021-04" db="EMBL/GenBank/DDBJ databases">
        <authorList>
            <person name="Zhang D.-C."/>
        </authorList>
    </citation>
    <scope>NUCLEOTIDE SEQUENCE</scope>
    <source>
        <strain evidence="1">CGMCC 1.15697</strain>
    </source>
</reference>
<accession>A0A8J7RYT3</accession>
<dbReference type="RefSeq" id="WP_210680095.1">
    <property type="nucleotide sequence ID" value="NZ_JAGMWN010000001.1"/>
</dbReference>
<name>A0A8J7RYT3_9PROT</name>
<protein>
    <recommendedName>
        <fullName evidence="3">PilZ domain-containing protein</fullName>
    </recommendedName>
</protein>
<keyword evidence="2" id="KW-1185">Reference proteome</keyword>
<proteinExistence type="predicted"/>
<comment type="caution">
    <text evidence="1">The sequence shown here is derived from an EMBL/GenBank/DDBJ whole genome shotgun (WGS) entry which is preliminary data.</text>
</comment>
<dbReference type="Proteomes" id="UP000672602">
    <property type="component" value="Unassembled WGS sequence"/>
</dbReference>
<dbReference type="AlphaFoldDB" id="A0A8J7RYT3"/>
<sequence length="115" mass="13215">MSLFGGLFGARRGAEEREHDRAPGHGVRVRIDRNTYQVEDLSAVGFRINPYDGDLIARQQFTFRFQLVLNGESHDFPCQGYVVRIDENGLAAKYQRPQPYYQHVLVEFLRATARA</sequence>